<dbReference type="RefSeq" id="XP_001743357.1">
    <property type="nucleotide sequence ID" value="XM_001743305.1"/>
</dbReference>
<dbReference type="OMA" id="HISFDFA"/>
<keyword evidence="4" id="KW-1185">Reference proteome</keyword>
<sequence length="592" mass="66743">MSPDCKCTCAPSCQPCFDRANTEHVDTAVSFRQLKEAERIGYVRAIMFANAAAPGAESNLVANPRRPPPKRRKNEPATEGVGGVLPTGGQTQKRYSIMTYTMRGQRLCPGGFSAFTQLSKRTLAVHHAQVAGSMLFTPYVSNKPGTKDSQRAHTRIALAFLDAFAAREADCCPTGRGSRRGAPLLLLPSHTKKKDVYDAYKEAYAGMAELEKANQNPTAASPRATPLARKSFLDLWSKSRPNIRIQRTGSDFCDLCFRLKQEAPTNETAADGLTAHRLHYLEERDFYHFLRSNTKEASVPYVHVTFDFAEKLLLPRLQKQPGQMYLLNGLHVDLFGVLISNIKTQFTFPLVEGHWPMANDANVVCAMLHHTLSSERVKSLPGIRNLELHADNCDGQNKNRWILWYLAWRVATQRNDSIRLHFMVAGHTKNHCDAHFSLIKRAVKSKDIWTPLDVEHAVATSTKSSSACVPGNMVDWRDWKGYLEGFFDGLVPSITTFAHFEFRKDIPGCVLVRHRPTGQPKLYTLMKQGIDHSNLVPSAPIRQLDIKSLDACFIDKKKDLTRRQYLKRHILERYRHDDHDHMASEFFGDAAE</sequence>
<evidence type="ECO:0000313" key="4">
    <source>
        <dbReference type="Proteomes" id="UP000001357"/>
    </source>
</evidence>
<evidence type="ECO:0000256" key="1">
    <source>
        <dbReference type="SAM" id="MobiDB-lite"/>
    </source>
</evidence>
<feature type="region of interest" description="Disordered" evidence="1">
    <location>
        <begin position="58"/>
        <end position="90"/>
    </location>
</feature>
<dbReference type="AlphaFoldDB" id="A9USB4"/>
<evidence type="ECO:0000259" key="2">
    <source>
        <dbReference type="Pfam" id="PF25273"/>
    </source>
</evidence>
<dbReference type="GeneID" id="5888251"/>
<protein>
    <recommendedName>
        <fullName evidence="2">DUF7869 domain-containing protein</fullName>
    </recommendedName>
</protein>
<dbReference type="Pfam" id="PF25273">
    <property type="entry name" value="DUF7869"/>
    <property type="match status" value="1"/>
</dbReference>
<name>A9USB4_MONBE</name>
<dbReference type="InterPro" id="IPR057191">
    <property type="entry name" value="DUF7869"/>
</dbReference>
<dbReference type="Proteomes" id="UP000001357">
    <property type="component" value="Unassembled WGS sequence"/>
</dbReference>
<dbReference type="PANTHER" id="PTHR34415">
    <property type="entry name" value="INTEGRASE CATALYTIC DOMAIN-CONTAINING PROTEIN"/>
    <property type="match status" value="1"/>
</dbReference>
<dbReference type="PANTHER" id="PTHR34415:SF1">
    <property type="entry name" value="INTEGRASE CATALYTIC DOMAIN-CONTAINING PROTEIN"/>
    <property type="match status" value="1"/>
</dbReference>
<accession>A9USB4</accession>
<reference evidence="3 4" key="1">
    <citation type="journal article" date="2008" name="Nature">
        <title>The genome of the choanoflagellate Monosiga brevicollis and the origin of metazoans.</title>
        <authorList>
            <consortium name="JGI Sequencing"/>
            <person name="King N."/>
            <person name="Westbrook M.J."/>
            <person name="Young S.L."/>
            <person name="Kuo A."/>
            <person name="Abedin M."/>
            <person name="Chapman J."/>
            <person name="Fairclough S."/>
            <person name="Hellsten U."/>
            <person name="Isogai Y."/>
            <person name="Letunic I."/>
            <person name="Marr M."/>
            <person name="Pincus D."/>
            <person name="Putnam N."/>
            <person name="Rokas A."/>
            <person name="Wright K.J."/>
            <person name="Zuzow R."/>
            <person name="Dirks W."/>
            <person name="Good M."/>
            <person name="Goodstein D."/>
            <person name="Lemons D."/>
            <person name="Li W."/>
            <person name="Lyons J.B."/>
            <person name="Morris A."/>
            <person name="Nichols S."/>
            <person name="Richter D.J."/>
            <person name="Salamov A."/>
            <person name="Bork P."/>
            <person name="Lim W.A."/>
            <person name="Manning G."/>
            <person name="Miller W.T."/>
            <person name="McGinnis W."/>
            <person name="Shapiro H."/>
            <person name="Tjian R."/>
            <person name="Grigoriev I.V."/>
            <person name="Rokhsar D."/>
        </authorList>
    </citation>
    <scope>NUCLEOTIDE SEQUENCE [LARGE SCALE GENOMIC DNA]</scope>
    <source>
        <strain evidence="4">MX1 / ATCC 50154</strain>
    </source>
</reference>
<feature type="domain" description="DUF7869" evidence="2">
    <location>
        <begin position="329"/>
        <end position="510"/>
    </location>
</feature>
<dbReference type="STRING" id="81824.A9USB4"/>
<dbReference type="KEGG" id="mbr:MONBRDRAFT_22871"/>
<organism evidence="3 4">
    <name type="scientific">Monosiga brevicollis</name>
    <name type="common">Choanoflagellate</name>
    <dbReference type="NCBI Taxonomy" id="81824"/>
    <lineage>
        <taxon>Eukaryota</taxon>
        <taxon>Choanoflagellata</taxon>
        <taxon>Craspedida</taxon>
        <taxon>Salpingoecidae</taxon>
        <taxon>Monosiga</taxon>
    </lineage>
</organism>
<gene>
    <name evidence="3" type="ORF">MONBRDRAFT_22871</name>
</gene>
<dbReference type="EMBL" id="CH991544">
    <property type="protein sequence ID" value="EDQ92071.1"/>
    <property type="molecule type" value="Genomic_DNA"/>
</dbReference>
<evidence type="ECO:0000313" key="3">
    <source>
        <dbReference type="EMBL" id="EDQ92071.1"/>
    </source>
</evidence>
<proteinExistence type="predicted"/>
<dbReference type="eggNOG" id="ENOG502RZH9">
    <property type="taxonomic scope" value="Eukaryota"/>
</dbReference>
<dbReference type="InParanoid" id="A9USB4"/>